<dbReference type="InterPro" id="IPR022039">
    <property type="entry name" value="MKT1_C"/>
</dbReference>
<dbReference type="CDD" id="cd09858">
    <property type="entry name" value="PIN_MKT1"/>
    <property type="match status" value="1"/>
</dbReference>
<evidence type="ECO:0000259" key="3">
    <source>
        <dbReference type="SMART" id="SM00484"/>
    </source>
</evidence>
<dbReference type="GO" id="GO:0006974">
    <property type="term" value="P:DNA damage response"/>
    <property type="evidence" value="ECO:0007669"/>
    <property type="project" value="UniProtKB-ARBA"/>
</dbReference>
<feature type="domain" description="XPG-I" evidence="3">
    <location>
        <begin position="136"/>
        <end position="211"/>
    </location>
</feature>
<accession>E4ZZ59</accession>
<dbReference type="InParanoid" id="E4ZZ59"/>
<dbReference type="Pfam" id="PF12246">
    <property type="entry name" value="MKT1_C"/>
    <property type="match status" value="1"/>
</dbReference>
<dbReference type="PANTHER" id="PTHR11081:SF32">
    <property type="entry name" value="POST-TRANSCRIPTIONAL REGULATOR MKT1"/>
    <property type="match status" value="1"/>
</dbReference>
<dbReference type="EMBL" id="FP929129">
    <property type="protein sequence ID" value="CBX96654.1"/>
    <property type="molecule type" value="Genomic_DNA"/>
</dbReference>
<name>E4ZZ59_LEPMJ</name>
<evidence type="ECO:0000256" key="2">
    <source>
        <dbReference type="ARBA" id="ARBA00024023"/>
    </source>
</evidence>
<keyword evidence="1" id="KW-0810">Translation regulation</keyword>
<dbReference type="Pfam" id="PF12247">
    <property type="entry name" value="MKT1_N"/>
    <property type="match status" value="1"/>
</dbReference>
<dbReference type="CDD" id="cd09902">
    <property type="entry name" value="H3TH_MKT1"/>
    <property type="match status" value="1"/>
</dbReference>
<gene>
    <name evidence="4" type="ORF">LEMA_P109190.1</name>
</gene>
<dbReference type="GO" id="GO:0006417">
    <property type="term" value="P:regulation of translation"/>
    <property type="evidence" value="ECO:0007669"/>
    <property type="project" value="UniProtKB-KW"/>
</dbReference>
<dbReference type="HOGENOM" id="CLU_378548_0_0_1"/>
<dbReference type="InterPro" id="IPR006086">
    <property type="entry name" value="XPG-I_dom"/>
</dbReference>
<dbReference type="GO" id="GO:0004518">
    <property type="term" value="F:nuclease activity"/>
    <property type="evidence" value="ECO:0007669"/>
    <property type="project" value="InterPro"/>
</dbReference>
<sequence length="744" mass="83780">MIRDFVQWTATLAETSDLEQLSGCRVGVEAADYLNQRILNHGRAKEPLVPALGGLPLALNQHIEEDLDTFRKFDIEPWFVFSGLDITKQDNPFGQKTDEAAVNANAWNLYDSHQAEASVAKFGESNLFRALQAVLTERNIRFTVAPYSAWAQLAYLEKSQHVHAISGTSDILLFDCDKIITSWDFEDRQFRYTRREKCRADLEKFAGNIRITDEIFVDACILAGTPFLPTLPNLSSPNRTELLKPHSAIKMIMSSGRTGYSVVVNNQDDPRFKEIGYIARYQKARLAVKNHPVYTEDGKIEPQNSHELPNDAVQYLGQRLPDELFHYMSKGLIAPRILQWRTTCEVFEVPPMDGGESLEYKNLVSSKLIPLRTTAFNLLSSTLHNWYRHKDLEQRCWFLDASGKQVSTTIRVERSSESQTPAIVESWNVKEATFKEAVSQYKEYGHLGSAILALQNTDFTSKTISKKDPGNVLNTTDEILYNSIWRFLALRDYVDSNHNLKDWGKVLVKVVAALKGKKELEEAAVLAVELLRLGILTPDINMFPSYNGAPMRGTSTCIHYNFINKADVCVAQDQNANMLVSRVAGLGTLRHRPIGFTGPLSQHLLGYNSIIDVVRQTLRDLVEVASTHMFLTGCCNRHVDLASIAMKLPFLLPNNCALSIAVKSYLDELLSNDADPTSKSTKVRVVETASTRYFPQSIDFHGDLRTAFQIWDAVYEGVMNGGNVVSAANKKLWSETNEWLAARR</sequence>
<dbReference type="OMA" id="RFYQTKV"/>
<dbReference type="SMART" id="SM00484">
    <property type="entry name" value="XPGI"/>
    <property type="match status" value="1"/>
</dbReference>
<dbReference type="OrthoDB" id="17262at2759"/>
<dbReference type="eggNOG" id="ENOG502QVHA">
    <property type="taxonomic scope" value="Eukaryota"/>
</dbReference>
<evidence type="ECO:0000313" key="5">
    <source>
        <dbReference type="Proteomes" id="UP000002668"/>
    </source>
</evidence>
<dbReference type="Pfam" id="PF00867">
    <property type="entry name" value="XPG_I"/>
    <property type="match status" value="1"/>
</dbReference>
<dbReference type="SUPFAM" id="SSF88723">
    <property type="entry name" value="PIN domain-like"/>
    <property type="match status" value="1"/>
</dbReference>
<dbReference type="FunCoup" id="E4ZZ59">
    <property type="interactions" value="327"/>
</dbReference>
<dbReference type="InterPro" id="IPR006084">
    <property type="entry name" value="XPG/Rad2"/>
</dbReference>
<organism evidence="5">
    <name type="scientific">Leptosphaeria maculans (strain JN3 / isolate v23.1.3 / race Av1-4-5-6-7-8)</name>
    <name type="common">Blackleg fungus</name>
    <name type="synonym">Phoma lingam</name>
    <dbReference type="NCBI Taxonomy" id="985895"/>
    <lineage>
        <taxon>Eukaryota</taxon>
        <taxon>Fungi</taxon>
        <taxon>Dikarya</taxon>
        <taxon>Ascomycota</taxon>
        <taxon>Pezizomycotina</taxon>
        <taxon>Dothideomycetes</taxon>
        <taxon>Pleosporomycetidae</taxon>
        <taxon>Pleosporales</taxon>
        <taxon>Pleosporineae</taxon>
        <taxon>Leptosphaeriaceae</taxon>
        <taxon>Plenodomus</taxon>
        <taxon>Plenodomus lingam/Leptosphaeria maculans species complex</taxon>
    </lineage>
</organism>
<dbReference type="InterPro" id="IPR022040">
    <property type="entry name" value="MKT1_N"/>
</dbReference>
<dbReference type="PANTHER" id="PTHR11081">
    <property type="entry name" value="FLAP ENDONUCLEASE FAMILY MEMBER"/>
    <property type="match status" value="1"/>
</dbReference>
<dbReference type="InterPro" id="IPR029060">
    <property type="entry name" value="PIN-like_dom_sf"/>
</dbReference>
<dbReference type="VEuPathDB" id="FungiDB:LEMA_P109190.1"/>
<protein>
    <submittedName>
        <fullName evidence="4">Similar to XPG N-terminal domain containing protein</fullName>
    </submittedName>
</protein>
<dbReference type="GO" id="GO:0003730">
    <property type="term" value="F:mRNA 3'-UTR binding"/>
    <property type="evidence" value="ECO:0007669"/>
    <property type="project" value="TreeGrafter"/>
</dbReference>
<evidence type="ECO:0000313" key="4">
    <source>
        <dbReference type="EMBL" id="CBX96654.1"/>
    </source>
</evidence>
<evidence type="ECO:0000256" key="1">
    <source>
        <dbReference type="ARBA" id="ARBA00022845"/>
    </source>
</evidence>
<comment type="similarity">
    <text evidence="2">Belongs to the XPG/RAD2 endonuclease family.</text>
</comment>
<dbReference type="InterPro" id="IPR037314">
    <property type="entry name" value="MKT1_H3TH"/>
</dbReference>
<dbReference type="Proteomes" id="UP000002668">
    <property type="component" value="Genome"/>
</dbReference>
<proteinExistence type="inferred from homology"/>
<dbReference type="STRING" id="985895.E4ZZ59"/>
<reference evidence="5" key="1">
    <citation type="journal article" date="2011" name="Nat. Commun.">
        <title>Effector diversification within compartments of the Leptosphaeria maculans genome affected by Repeat-Induced Point mutations.</title>
        <authorList>
            <person name="Rouxel T."/>
            <person name="Grandaubert J."/>
            <person name="Hane J.K."/>
            <person name="Hoede C."/>
            <person name="van de Wouw A.P."/>
            <person name="Couloux A."/>
            <person name="Dominguez V."/>
            <person name="Anthouard V."/>
            <person name="Bally P."/>
            <person name="Bourras S."/>
            <person name="Cozijnsen A.J."/>
            <person name="Ciuffetti L.M."/>
            <person name="Degrave A."/>
            <person name="Dilmaghani A."/>
            <person name="Duret L."/>
            <person name="Fudal I."/>
            <person name="Goodwin S.B."/>
            <person name="Gout L."/>
            <person name="Glaser N."/>
            <person name="Linglin J."/>
            <person name="Kema G.H.J."/>
            <person name="Lapalu N."/>
            <person name="Lawrence C.B."/>
            <person name="May K."/>
            <person name="Meyer M."/>
            <person name="Ollivier B."/>
            <person name="Poulain J."/>
            <person name="Schoch C.L."/>
            <person name="Simon A."/>
            <person name="Spatafora J.W."/>
            <person name="Stachowiak A."/>
            <person name="Turgeon B.G."/>
            <person name="Tyler B.M."/>
            <person name="Vincent D."/>
            <person name="Weissenbach J."/>
            <person name="Amselem J."/>
            <person name="Quesneville H."/>
            <person name="Oliver R.P."/>
            <person name="Wincker P."/>
            <person name="Balesdent M.-H."/>
            <person name="Howlett B.J."/>
        </authorList>
    </citation>
    <scope>NUCLEOTIDE SEQUENCE [LARGE SCALE GENOMIC DNA]</scope>
    <source>
        <strain evidence="5">JN3 / isolate v23.1.3 / race Av1-4-5-6-7-8</strain>
    </source>
</reference>
<dbReference type="AlphaFoldDB" id="E4ZZ59"/>
<dbReference type="Gene3D" id="3.40.50.1010">
    <property type="entry name" value="5'-nuclease"/>
    <property type="match status" value="1"/>
</dbReference>
<keyword evidence="5" id="KW-1185">Reference proteome</keyword>